<evidence type="ECO:0000313" key="2">
    <source>
        <dbReference type="Proteomes" id="UP000481153"/>
    </source>
</evidence>
<name>A0A6G0XLC2_9STRA</name>
<sequence length="247" mass="25963">MTCQFSADAPVNATLMWLLPPPFAYVDLVGATTLAVNSQSNLVYSVTKNQTTRTVQITLVNNAAITAGNVFHLSMATIVPPSTGALDAFTIQLLSPENALLDTVNTQLSVKTQPSTLNILYVGMKSQRAGQDTGLALAFSPAQVLPTAGAVVIALNSLFNLTSSVVLNMLTPSGGYTTSQDARNVVKLQRNGDGSALSKGSILSFWLSGVWSPPTDGVITIGELKTTTPEGFIYEQANLSSMTVYSG</sequence>
<organism evidence="1 2">
    <name type="scientific">Aphanomyces euteiches</name>
    <dbReference type="NCBI Taxonomy" id="100861"/>
    <lineage>
        <taxon>Eukaryota</taxon>
        <taxon>Sar</taxon>
        <taxon>Stramenopiles</taxon>
        <taxon>Oomycota</taxon>
        <taxon>Saprolegniomycetes</taxon>
        <taxon>Saprolegniales</taxon>
        <taxon>Verrucalvaceae</taxon>
        <taxon>Aphanomyces</taxon>
    </lineage>
</organism>
<dbReference type="VEuPathDB" id="FungiDB:AeMF1_009623"/>
<dbReference type="EMBL" id="VJMJ01000041">
    <property type="protein sequence ID" value="KAF0741153.1"/>
    <property type="molecule type" value="Genomic_DNA"/>
</dbReference>
<accession>A0A6G0XLC2</accession>
<keyword evidence="2" id="KW-1185">Reference proteome</keyword>
<evidence type="ECO:0000313" key="1">
    <source>
        <dbReference type="EMBL" id="KAF0741153.1"/>
    </source>
</evidence>
<dbReference type="AlphaFoldDB" id="A0A6G0XLC2"/>
<protein>
    <submittedName>
        <fullName evidence="1">Uncharacterized protein</fullName>
    </submittedName>
</protein>
<proteinExistence type="predicted"/>
<comment type="caution">
    <text evidence="1">The sequence shown here is derived from an EMBL/GenBank/DDBJ whole genome shotgun (WGS) entry which is preliminary data.</text>
</comment>
<dbReference type="Proteomes" id="UP000481153">
    <property type="component" value="Unassembled WGS sequence"/>
</dbReference>
<reference evidence="1 2" key="1">
    <citation type="submission" date="2019-07" db="EMBL/GenBank/DDBJ databases">
        <title>Genomics analysis of Aphanomyces spp. identifies a new class of oomycete effector associated with host adaptation.</title>
        <authorList>
            <person name="Gaulin E."/>
        </authorList>
    </citation>
    <scope>NUCLEOTIDE SEQUENCE [LARGE SCALE GENOMIC DNA]</scope>
    <source>
        <strain evidence="1 2">ATCC 201684</strain>
    </source>
</reference>
<gene>
    <name evidence="1" type="ORF">Ae201684_003716</name>
</gene>